<feature type="region of interest" description="Disordered" evidence="1">
    <location>
        <begin position="31"/>
        <end position="108"/>
    </location>
</feature>
<feature type="compositionally biased region" description="Basic and acidic residues" evidence="1">
    <location>
        <begin position="62"/>
        <end position="73"/>
    </location>
</feature>
<name>A0A2Z7B420_9LAMI</name>
<dbReference type="AlphaFoldDB" id="A0A2Z7B420"/>
<dbReference type="Proteomes" id="UP000250235">
    <property type="component" value="Unassembled WGS sequence"/>
</dbReference>
<sequence>MGPISNIGPKTSWAARDRPEQNLEEKLAVATLPEDTPDGGGGRHHITCGAGPHVPPLSRILMRGDDDDREPFMEHNSAPAAPISRNQCTRLAGNGRPASGHQPRPSRGRARAIARRCWAAAHGGGRWLRFQIFFLFSVSNFEI</sequence>
<organism evidence="2 3">
    <name type="scientific">Dorcoceras hygrometricum</name>
    <dbReference type="NCBI Taxonomy" id="472368"/>
    <lineage>
        <taxon>Eukaryota</taxon>
        <taxon>Viridiplantae</taxon>
        <taxon>Streptophyta</taxon>
        <taxon>Embryophyta</taxon>
        <taxon>Tracheophyta</taxon>
        <taxon>Spermatophyta</taxon>
        <taxon>Magnoliopsida</taxon>
        <taxon>eudicotyledons</taxon>
        <taxon>Gunneridae</taxon>
        <taxon>Pentapetalae</taxon>
        <taxon>asterids</taxon>
        <taxon>lamiids</taxon>
        <taxon>Lamiales</taxon>
        <taxon>Gesneriaceae</taxon>
        <taxon>Didymocarpoideae</taxon>
        <taxon>Trichosporeae</taxon>
        <taxon>Loxocarpinae</taxon>
        <taxon>Dorcoceras</taxon>
    </lineage>
</organism>
<reference evidence="2 3" key="1">
    <citation type="journal article" date="2015" name="Proc. Natl. Acad. Sci. U.S.A.">
        <title>The resurrection genome of Boea hygrometrica: A blueprint for survival of dehydration.</title>
        <authorList>
            <person name="Xiao L."/>
            <person name="Yang G."/>
            <person name="Zhang L."/>
            <person name="Yang X."/>
            <person name="Zhao S."/>
            <person name="Ji Z."/>
            <person name="Zhou Q."/>
            <person name="Hu M."/>
            <person name="Wang Y."/>
            <person name="Chen M."/>
            <person name="Xu Y."/>
            <person name="Jin H."/>
            <person name="Xiao X."/>
            <person name="Hu G."/>
            <person name="Bao F."/>
            <person name="Hu Y."/>
            <person name="Wan P."/>
            <person name="Li L."/>
            <person name="Deng X."/>
            <person name="Kuang T."/>
            <person name="Xiang C."/>
            <person name="Zhu J.K."/>
            <person name="Oliver M.J."/>
            <person name="He Y."/>
        </authorList>
    </citation>
    <scope>NUCLEOTIDE SEQUENCE [LARGE SCALE GENOMIC DNA]</scope>
    <source>
        <strain evidence="3">cv. XS01</strain>
    </source>
</reference>
<protein>
    <submittedName>
        <fullName evidence="2">Calcium-dependent lipid-binding family protein isoform 3</fullName>
    </submittedName>
</protein>
<proteinExistence type="predicted"/>
<gene>
    <name evidence="2" type="ORF">F511_06607</name>
</gene>
<dbReference type="EMBL" id="KV009512">
    <property type="protein sequence ID" value="KZV29112.1"/>
    <property type="molecule type" value="Genomic_DNA"/>
</dbReference>
<evidence type="ECO:0000313" key="3">
    <source>
        <dbReference type="Proteomes" id="UP000250235"/>
    </source>
</evidence>
<evidence type="ECO:0000256" key="1">
    <source>
        <dbReference type="SAM" id="MobiDB-lite"/>
    </source>
</evidence>
<keyword evidence="3" id="KW-1185">Reference proteome</keyword>
<accession>A0A2Z7B420</accession>
<evidence type="ECO:0000313" key="2">
    <source>
        <dbReference type="EMBL" id="KZV29112.1"/>
    </source>
</evidence>